<evidence type="ECO:0000256" key="2">
    <source>
        <dbReference type="SAM" id="SignalP"/>
    </source>
</evidence>
<dbReference type="InterPro" id="IPR024733">
    <property type="entry name" value="NAGLU_tim-barrel"/>
</dbReference>
<keyword evidence="2" id="KW-0732">Signal</keyword>
<feature type="domain" description="Alpha-N-acetylglucosaminidase C-terminal" evidence="5">
    <location>
        <begin position="473"/>
        <end position="729"/>
    </location>
</feature>
<feature type="domain" description="Alpha-N-acetylglucosaminidase tim-barrel" evidence="3">
    <location>
        <begin position="145"/>
        <end position="464"/>
    </location>
</feature>
<evidence type="ECO:0000259" key="5">
    <source>
        <dbReference type="Pfam" id="PF12972"/>
    </source>
</evidence>
<name>A0A2S9PWQ8_9ACTN</name>
<dbReference type="InterPro" id="IPR029018">
    <property type="entry name" value="Hex-like_dom2"/>
</dbReference>
<dbReference type="Pfam" id="PF12972">
    <property type="entry name" value="NAGLU_C"/>
    <property type="match status" value="1"/>
</dbReference>
<proteinExistence type="predicted"/>
<dbReference type="Gene3D" id="3.30.379.10">
    <property type="entry name" value="Chitobiase/beta-hexosaminidase domain 2-like"/>
    <property type="match status" value="1"/>
</dbReference>
<reference evidence="6 7" key="1">
    <citation type="submission" date="2018-03" db="EMBL/GenBank/DDBJ databases">
        <title>Novel Streptomyces sp. from soil.</title>
        <authorList>
            <person name="Tan G.Y.A."/>
            <person name="Lee Z.Y."/>
        </authorList>
    </citation>
    <scope>NUCLEOTIDE SEQUENCE [LARGE SCALE GENOMIC DNA]</scope>
    <source>
        <strain evidence="6 7">ST5x</strain>
    </source>
</reference>
<dbReference type="Pfam" id="PF05089">
    <property type="entry name" value="NAGLU"/>
    <property type="match status" value="1"/>
</dbReference>
<evidence type="ECO:0000313" key="6">
    <source>
        <dbReference type="EMBL" id="PRH78767.1"/>
    </source>
</evidence>
<keyword evidence="1" id="KW-0378">Hydrolase</keyword>
<feature type="domain" description="Alpha-N-acetylglucosaminidase N-terminal" evidence="4">
    <location>
        <begin position="49"/>
        <end position="127"/>
    </location>
</feature>
<feature type="signal peptide" evidence="2">
    <location>
        <begin position="1"/>
        <end position="30"/>
    </location>
</feature>
<evidence type="ECO:0000259" key="4">
    <source>
        <dbReference type="Pfam" id="PF12971"/>
    </source>
</evidence>
<dbReference type="Proteomes" id="UP000239322">
    <property type="component" value="Unassembled WGS sequence"/>
</dbReference>
<comment type="caution">
    <text evidence="6">The sequence shown here is derived from an EMBL/GenBank/DDBJ whole genome shotgun (WGS) entry which is preliminary data.</text>
</comment>
<dbReference type="Pfam" id="PF12971">
    <property type="entry name" value="NAGLU_N"/>
    <property type="match status" value="1"/>
</dbReference>
<evidence type="ECO:0000259" key="3">
    <source>
        <dbReference type="Pfam" id="PF05089"/>
    </source>
</evidence>
<evidence type="ECO:0000256" key="1">
    <source>
        <dbReference type="ARBA" id="ARBA00022801"/>
    </source>
</evidence>
<dbReference type="OrthoDB" id="179563at2"/>
<dbReference type="GO" id="GO:0016787">
    <property type="term" value="F:hydrolase activity"/>
    <property type="evidence" value="ECO:0007669"/>
    <property type="project" value="UniProtKB-KW"/>
</dbReference>
<dbReference type="EMBL" id="PVLV01000176">
    <property type="protein sequence ID" value="PRH78767.1"/>
    <property type="molecule type" value="Genomic_DNA"/>
</dbReference>
<dbReference type="InterPro" id="IPR024732">
    <property type="entry name" value="NAGLU_C"/>
</dbReference>
<dbReference type="Gene3D" id="1.20.120.670">
    <property type="entry name" value="N-acetyl-b-d-glucoasminidase"/>
    <property type="match status" value="1"/>
</dbReference>
<dbReference type="PANTHER" id="PTHR12872">
    <property type="entry name" value="ALPHA-N-ACETYLGLUCOSAMINIDASE"/>
    <property type="match status" value="1"/>
</dbReference>
<dbReference type="Gene3D" id="3.20.20.80">
    <property type="entry name" value="Glycosidases"/>
    <property type="match status" value="1"/>
</dbReference>
<feature type="chain" id="PRO_5038925228" evidence="2">
    <location>
        <begin position="31"/>
        <end position="828"/>
    </location>
</feature>
<dbReference type="InterPro" id="IPR007781">
    <property type="entry name" value="NAGLU"/>
</dbReference>
<protein>
    <submittedName>
        <fullName evidence="6">Alpha-N-acetylglucosaminidase</fullName>
    </submittedName>
</protein>
<sequence>MPEDAPGRAVSRRVLLGAAGSLAAAATTTAAATATAGMAPAMAGSPGMAAARAALRRLLPDHAGQFRLRPSARGPERFRVGGRPGRIEVAGSGPAAVLTGVHWYLKYACGVHLSWAGGEAKLPDTLPDPRESRTALDREATVAHRFFGNDTHDGYTAPYARWPRWERLIDVLALHGFNEVLVTVGQEAVYHRMLQEFGYTEAEARSWLPAPSHQPWWLLQNMSGYGGPVAPELIAERVEMGRRITGRLRELGMAPVLPGFFGTVPDGFAARNPGARTVPQGMWAGLRRPDWLDPRSAAFRAAAASFYRHQAELFGPADLFKMDLLHEGGSAGDVPVAAAGRAVQAALRAARPRAVWVMLGWQANPRRALLDALDRRRVLVVDGRSDLPGTTDRERDWGGTPYAFGTIPNFGGRTTLGAAAQRWAERFAAWRDKPGSALVGTAYLPEAGERDPAALELFSELAWRRAPVDRAAWFDGYADLRYGAPDAAARSAFAVLRETAYGITSPDGRPHDSVFAARPSLAAASGTHYATHAPAYDLAAFDGAFAALLGVREGLRDCDAYRHDLTDLTRQVLANRSWVLIGRLRAAYERGDGDGFGALSRLWLRLLTLAEEASACHRAFLLGPWLAEARRAGLERTARVLLTTWADRPTADGGRLAGYANRDWSGLLGDVYLPRWRAYLDELADAAAAGRAPRTFDWYAGEEAWTRSARRYPVRPSGDPYRTARRVYEVLARAPYQGEVTVRAASGALTAVFRNTSGLRATGPVRLTVLAPAVAGEPAALLPPAAPGGTATARWPLADRSAGPVRWEVRAGFAPRGERPVTAVYAGG</sequence>
<organism evidence="6 7">
    <name type="scientific">Streptomyces solincola</name>
    <dbReference type="NCBI Taxonomy" id="2100817"/>
    <lineage>
        <taxon>Bacteria</taxon>
        <taxon>Bacillati</taxon>
        <taxon>Actinomycetota</taxon>
        <taxon>Actinomycetes</taxon>
        <taxon>Kitasatosporales</taxon>
        <taxon>Streptomycetaceae</taxon>
        <taxon>Streptomyces</taxon>
    </lineage>
</organism>
<dbReference type="GO" id="GO:0005975">
    <property type="term" value="P:carbohydrate metabolic process"/>
    <property type="evidence" value="ECO:0007669"/>
    <property type="project" value="UniProtKB-ARBA"/>
</dbReference>
<evidence type="ECO:0000313" key="7">
    <source>
        <dbReference type="Proteomes" id="UP000239322"/>
    </source>
</evidence>
<keyword evidence="7" id="KW-1185">Reference proteome</keyword>
<dbReference type="InterPro" id="IPR024240">
    <property type="entry name" value="NAGLU_N"/>
</dbReference>
<accession>A0A2S9PWQ8</accession>
<dbReference type="PROSITE" id="PS51318">
    <property type="entry name" value="TAT"/>
    <property type="match status" value="1"/>
</dbReference>
<dbReference type="PANTHER" id="PTHR12872:SF1">
    <property type="entry name" value="ALPHA-N-ACETYLGLUCOSAMINIDASE"/>
    <property type="match status" value="1"/>
</dbReference>
<dbReference type="InterPro" id="IPR006311">
    <property type="entry name" value="TAT_signal"/>
</dbReference>
<dbReference type="AlphaFoldDB" id="A0A2S9PWQ8"/>
<gene>
    <name evidence="6" type="ORF">C6N75_13160</name>
</gene>